<evidence type="ECO:0000313" key="1">
    <source>
        <dbReference type="EMBL" id="GMT15842.1"/>
    </source>
</evidence>
<dbReference type="EMBL" id="BTSY01000002">
    <property type="protein sequence ID" value="GMT15842.1"/>
    <property type="molecule type" value="Genomic_DNA"/>
</dbReference>
<proteinExistence type="predicted"/>
<comment type="caution">
    <text evidence="1">The sequence shown here is derived from an EMBL/GenBank/DDBJ whole genome shotgun (WGS) entry which is preliminary data.</text>
</comment>
<name>A0AAV5VAN9_9BILA</name>
<reference evidence="1" key="1">
    <citation type="submission" date="2023-10" db="EMBL/GenBank/DDBJ databases">
        <title>Genome assembly of Pristionchus species.</title>
        <authorList>
            <person name="Yoshida K."/>
            <person name="Sommer R.J."/>
        </authorList>
    </citation>
    <scope>NUCLEOTIDE SEQUENCE</scope>
    <source>
        <strain evidence="1">RS5133</strain>
    </source>
</reference>
<organism evidence="1 2">
    <name type="scientific">Pristionchus fissidentatus</name>
    <dbReference type="NCBI Taxonomy" id="1538716"/>
    <lineage>
        <taxon>Eukaryota</taxon>
        <taxon>Metazoa</taxon>
        <taxon>Ecdysozoa</taxon>
        <taxon>Nematoda</taxon>
        <taxon>Chromadorea</taxon>
        <taxon>Rhabditida</taxon>
        <taxon>Rhabditina</taxon>
        <taxon>Diplogasteromorpha</taxon>
        <taxon>Diplogasteroidea</taxon>
        <taxon>Neodiplogasteridae</taxon>
        <taxon>Pristionchus</taxon>
    </lineage>
</organism>
<dbReference type="Proteomes" id="UP001432322">
    <property type="component" value="Unassembled WGS sequence"/>
</dbReference>
<accession>A0AAV5VAN9</accession>
<gene>
    <name evidence="1" type="ORF">PFISCL1PPCAC_7139</name>
</gene>
<sequence length="115" mass="13398">MHSKLRISLFLICPRIAKRYRQSDAITFYRNIYDAFHNIRTKFPFTLGKLTNKEKKILKHLLPLVVRKIDSNFLDSAESRWARTILSGAVFLRLEVLPSLRGILSSRGLKEVRLA</sequence>
<evidence type="ECO:0000313" key="2">
    <source>
        <dbReference type="Proteomes" id="UP001432322"/>
    </source>
</evidence>
<keyword evidence="2" id="KW-1185">Reference proteome</keyword>
<protein>
    <submittedName>
        <fullName evidence="1">Uncharacterized protein</fullName>
    </submittedName>
</protein>
<dbReference type="AlphaFoldDB" id="A0AAV5VAN9"/>
<feature type="non-terminal residue" evidence="1">
    <location>
        <position position="115"/>
    </location>
</feature>